<gene>
    <name evidence="2" type="primary">orf306</name>
</gene>
<dbReference type="Pfam" id="PF00961">
    <property type="entry name" value="LAGLIDADG_1"/>
    <property type="match status" value="1"/>
</dbReference>
<reference evidence="2" key="1">
    <citation type="submission" date="2019-02" db="EMBL/GenBank/DDBJ databases">
        <authorList>
            <person name="Fang M.L."/>
            <person name="Zhang Y."/>
        </authorList>
    </citation>
    <scope>NUCLEOTIDE SEQUENCE</scope>
    <source>
        <strain evidence="2">YMF1.01838</strain>
    </source>
</reference>
<evidence type="ECO:0000313" key="2">
    <source>
        <dbReference type="EMBL" id="QBM09638.1"/>
    </source>
</evidence>
<protein>
    <recommendedName>
        <fullName evidence="1">Homing endonuclease LAGLIDADG domain-containing protein</fullName>
    </recommendedName>
</protein>
<dbReference type="AlphaFoldDB" id="A0A482DS22"/>
<dbReference type="InterPro" id="IPR004860">
    <property type="entry name" value="LAGLIDADG_dom"/>
</dbReference>
<dbReference type="SUPFAM" id="SSF55608">
    <property type="entry name" value="Homing endonucleases"/>
    <property type="match status" value="1"/>
</dbReference>
<name>A0A482DS22_9PEZI</name>
<evidence type="ECO:0000259" key="1">
    <source>
        <dbReference type="Pfam" id="PF00961"/>
    </source>
</evidence>
<organism evidence="2">
    <name type="scientific">Dactylella sp</name>
    <dbReference type="NCBI Taxonomy" id="1814903"/>
    <lineage>
        <taxon>Eukaryota</taxon>
        <taxon>Fungi</taxon>
        <taxon>Dikarya</taxon>
        <taxon>Ascomycota</taxon>
        <taxon>Pezizomycotina</taxon>
        <taxon>Orbiliomycetes</taxon>
        <taxon>Orbiliales</taxon>
        <taxon>Orbiliaceae</taxon>
        <taxon>Dactylella</taxon>
    </lineage>
</organism>
<dbReference type="Gene3D" id="3.10.28.10">
    <property type="entry name" value="Homing endonucleases"/>
    <property type="match status" value="1"/>
</dbReference>
<dbReference type="InterPro" id="IPR027434">
    <property type="entry name" value="Homing_endonucl"/>
</dbReference>
<dbReference type="GO" id="GO:0004519">
    <property type="term" value="F:endonuclease activity"/>
    <property type="evidence" value="ECO:0007669"/>
    <property type="project" value="InterPro"/>
</dbReference>
<dbReference type="EMBL" id="MK550697">
    <property type="protein sequence ID" value="QBM09638.1"/>
    <property type="molecule type" value="Genomic_DNA"/>
</dbReference>
<sequence>MANGSKKNSEEFRQLANGSFQSEGTISARIKASYASPIIVLGQNLNMESLKFFVRLWHELGKSGSLTISLSQSQKWVIRLTTESWKDILTVYANYFNALYGENFIALQKLNLIRELSQLKDDNSRIQLIKLVYSLAISGNKRLLPLKDQLSLWNLPYDGNPEPDTKFKDNKLLPNFPFILGFLLGDGSLFIRIRLVENSIRLIPALLLPQKSMESNKQFFNLLNRYFQSLNVTSFIVNNNQGMTILNVEGSNNIFMKLVPLFKEYAHFGYWKSDQISLLLEFAHYVSSGVHLTRQGLIAVLKIIYS</sequence>
<feature type="domain" description="Homing endonuclease LAGLIDADG" evidence="1">
    <location>
        <begin position="179"/>
        <end position="272"/>
    </location>
</feature>
<keyword evidence="2" id="KW-0496">Mitochondrion</keyword>
<accession>A0A482DS22</accession>
<proteinExistence type="predicted"/>
<geneLocation type="mitochondrion" evidence="2"/>